<feature type="domain" description="Histone deacetylase" evidence="10">
    <location>
        <begin position="39"/>
        <end position="124"/>
    </location>
</feature>
<evidence type="ECO:0000256" key="7">
    <source>
        <dbReference type="ARBA" id="ARBA00023015"/>
    </source>
</evidence>
<evidence type="ECO:0000256" key="4">
    <source>
        <dbReference type="ARBA" id="ARBA00022491"/>
    </source>
</evidence>
<dbReference type="GO" id="GO:0040029">
    <property type="term" value="P:epigenetic regulation of gene expression"/>
    <property type="evidence" value="ECO:0007669"/>
    <property type="project" value="TreeGrafter"/>
</dbReference>
<dbReference type="Gene3D" id="3.40.800.20">
    <property type="entry name" value="Histone deacetylase domain"/>
    <property type="match status" value="2"/>
</dbReference>
<dbReference type="PANTHER" id="PTHR10625:SF5">
    <property type="entry name" value="HISTONE DEACETYLASE"/>
    <property type="match status" value="1"/>
</dbReference>
<dbReference type="InterPro" id="IPR023696">
    <property type="entry name" value="Ureohydrolase_dom_sf"/>
</dbReference>
<dbReference type="STRING" id="44941.A0A397U903"/>
<keyword evidence="8" id="KW-0804">Transcription</keyword>
<proteinExistence type="inferred from homology"/>
<evidence type="ECO:0000313" key="12">
    <source>
        <dbReference type="Proteomes" id="UP000266673"/>
    </source>
</evidence>
<organism evidence="11 12">
    <name type="scientific">Gigaspora rosea</name>
    <dbReference type="NCBI Taxonomy" id="44941"/>
    <lineage>
        <taxon>Eukaryota</taxon>
        <taxon>Fungi</taxon>
        <taxon>Fungi incertae sedis</taxon>
        <taxon>Mucoromycota</taxon>
        <taxon>Glomeromycotina</taxon>
        <taxon>Glomeromycetes</taxon>
        <taxon>Diversisporales</taxon>
        <taxon>Gigasporaceae</taxon>
        <taxon>Gigaspora</taxon>
    </lineage>
</organism>
<dbReference type="Proteomes" id="UP000266673">
    <property type="component" value="Unassembled WGS sequence"/>
</dbReference>
<evidence type="ECO:0000256" key="1">
    <source>
        <dbReference type="ARBA" id="ARBA00004123"/>
    </source>
</evidence>
<gene>
    <name evidence="11" type="ORF">C2G38_2049143</name>
</gene>
<evidence type="ECO:0000259" key="10">
    <source>
        <dbReference type="Pfam" id="PF00850"/>
    </source>
</evidence>
<dbReference type="GO" id="GO:0141221">
    <property type="term" value="F:histone deacetylase activity, hydrolytic mechanism"/>
    <property type="evidence" value="ECO:0007669"/>
    <property type="project" value="UniProtKB-EC"/>
</dbReference>
<evidence type="ECO:0000313" key="11">
    <source>
        <dbReference type="EMBL" id="RIB03596.1"/>
    </source>
</evidence>
<dbReference type="OrthoDB" id="424012at2759"/>
<evidence type="ECO:0000256" key="8">
    <source>
        <dbReference type="ARBA" id="ARBA00023163"/>
    </source>
</evidence>
<sequence length="132" mass="14432">MATGSVIEIVGAVASRKVANSFAIVRPPGHHTEQNQAIHRNGTQDMFYDHDDVLYLSLHCWDNGNFYFYSGSLSDLGSGVRLESDAMGDTVYVAAFKHIVMPIAVQYNSDLVIVSAGFDTAEGHDDYVSIKC</sequence>
<reference evidence="11 12" key="1">
    <citation type="submission" date="2018-06" db="EMBL/GenBank/DDBJ databases">
        <title>Comparative genomics reveals the genomic features of Rhizophagus irregularis, R. cerebriforme, R. diaphanum and Gigaspora rosea, and their symbiotic lifestyle signature.</title>
        <authorList>
            <person name="Morin E."/>
            <person name="San Clemente H."/>
            <person name="Chen E.C.H."/>
            <person name="De La Providencia I."/>
            <person name="Hainaut M."/>
            <person name="Kuo A."/>
            <person name="Kohler A."/>
            <person name="Murat C."/>
            <person name="Tang N."/>
            <person name="Roy S."/>
            <person name="Loubradou J."/>
            <person name="Henrissat B."/>
            <person name="Grigoriev I.V."/>
            <person name="Corradi N."/>
            <person name="Roux C."/>
            <person name="Martin F.M."/>
        </authorList>
    </citation>
    <scope>NUCLEOTIDE SEQUENCE [LARGE SCALE GENOMIC DNA]</scope>
    <source>
        <strain evidence="11 12">DAOM 194757</strain>
    </source>
</reference>
<dbReference type="AlphaFoldDB" id="A0A397U903"/>
<keyword evidence="4" id="KW-0678">Repressor</keyword>
<dbReference type="GO" id="GO:0000118">
    <property type="term" value="C:histone deacetylase complex"/>
    <property type="evidence" value="ECO:0007669"/>
    <property type="project" value="TreeGrafter"/>
</dbReference>
<name>A0A397U903_9GLOM</name>
<protein>
    <recommendedName>
        <fullName evidence="3">histone deacetylase</fullName>
        <ecNumber evidence="3">3.5.1.98</ecNumber>
    </recommendedName>
</protein>
<keyword evidence="12" id="KW-1185">Reference proteome</keyword>
<keyword evidence="9" id="KW-0539">Nucleus</keyword>
<dbReference type="InterPro" id="IPR037138">
    <property type="entry name" value="His_deacetylse_dom_sf"/>
</dbReference>
<keyword evidence="5" id="KW-0378">Hydrolase</keyword>
<evidence type="ECO:0000256" key="9">
    <source>
        <dbReference type="ARBA" id="ARBA00023242"/>
    </source>
</evidence>
<dbReference type="SUPFAM" id="SSF52768">
    <property type="entry name" value="Arginase/deacetylase"/>
    <property type="match status" value="1"/>
</dbReference>
<dbReference type="EC" id="3.5.1.98" evidence="3"/>
<dbReference type="Pfam" id="PF00850">
    <property type="entry name" value="Hist_deacetyl"/>
    <property type="match status" value="1"/>
</dbReference>
<evidence type="ECO:0000256" key="3">
    <source>
        <dbReference type="ARBA" id="ARBA00012111"/>
    </source>
</evidence>
<comment type="similarity">
    <text evidence="2">Belongs to the histone deacetylase family. HD type 2 subfamily.</text>
</comment>
<dbReference type="PANTHER" id="PTHR10625">
    <property type="entry name" value="HISTONE DEACETYLASE HDAC1-RELATED"/>
    <property type="match status" value="1"/>
</dbReference>
<comment type="caution">
    <text evidence="11">The sequence shown here is derived from an EMBL/GenBank/DDBJ whole genome shotgun (WGS) entry which is preliminary data.</text>
</comment>
<comment type="subcellular location">
    <subcellularLocation>
        <location evidence="1">Nucleus</location>
    </subcellularLocation>
</comment>
<keyword evidence="6" id="KW-0156">Chromatin regulator</keyword>
<evidence type="ECO:0000256" key="5">
    <source>
        <dbReference type="ARBA" id="ARBA00022801"/>
    </source>
</evidence>
<keyword evidence="7" id="KW-0805">Transcription regulation</keyword>
<dbReference type="InterPro" id="IPR023801">
    <property type="entry name" value="His_deacetylse_dom"/>
</dbReference>
<dbReference type="EMBL" id="QKWP01002369">
    <property type="protein sequence ID" value="RIB03596.1"/>
    <property type="molecule type" value="Genomic_DNA"/>
</dbReference>
<accession>A0A397U903</accession>
<evidence type="ECO:0000256" key="2">
    <source>
        <dbReference type="ARBA" id="ARBA00007738"/>
    </source>
</evidence>
<evidence type="ECO:0000256" key="6">
    <source>
        <dbReference type="ARBA" id="ARBA00022853"/>
    </source>
</evidence>